<reference evidence="1 2" key="1">
    <citation type="submission" date="2016-10" db="EMBL/GenBank/DDBJ databases">
        <authorList>
            <person name="de Groot N.N."/>
        </authorList>
    </citation>
    <scope>NUCLEOTIDE SEQUENCE [LARGE SCALE GENOMIC DNA]</scope>
    <source>
        <strain evidence="1 2">Nm22</strain>
    </source>
</reference>
<proteinExistence type="predicted"/>
<evidence type="ECO:0000313" key="2">
    <source>
        <dbReference type="Proteomes" id="UP000199459"/>
    </source>
</evidence>
<accession>A0A1H8FWH4</accession>
<sequence length="121" mass="12809">MKLDDFVAETLKQIITGVVKAQEFGNTQKANINPVTGRLHGSNENRLVCSETGIPLQVVAFDVAVTVSEEKSASDGNNASIGSISVSPASSSITQNSSMNRIKFKVPILLPTTGTLKDLGY</sequence>
<organism evidence="1 2">
    <name type="scientific">Nitrosomonas marina</name>
    <dbReference type="NCBI Taxonomy" id="917"/>
    <lineage>
        <taxon>Bacteria</taxon>
        <taxon>Pseudomonadati</taxon>
        <taxon>Pseudomonadota</taxon>
        <taxon>Betaproteobacteria</taxon>
        <taxon>Nitrosomonadales</taxon>
        <taxon>Nitrosomonadaceae</taxon>
        <taxon>Nitrosomonas</taxon>
    </lineage>
</organism>
<dbReference type="OrthoDB" id="7865574at2"/>
<evidence type="ECO:0000313" key="1">
    <source>
        <dbReference type="EMBL" id="SEN36009.1"/>
    </source>
</evidence>
<protein>
    <submittedName>
        <fullName evidence="1">Uncharacterized protein</fullName>
    </submittedName>
</protein>
<name>A0A1H8FWH4_9PROT</name>
<dbReference type="Proteomes" id="UP000199459">
    <property type="component" value="Unassembled WGS sequence"/>
</dbReference>
<dbReference type="AlphaFoldDB" id="A0A1H8FWH4"/>
<dbReference type="RefSeq" id="WP_090632828.1">
    <property type="nucleotide sequence ID" value="NZ_FOCP01000015.1"/>
</dbReference>
<gene>
    <name evidence="1" type="ORF">SAMN05216325_11515</name>
</gene>
<dbReference type="EMBL" id="FOCP01000015">
    <property type="protein sequence ID" value="SEN36009.1"/>
    <property type="molecule type" value="Genomic_DNA"/>
</dbReference>